<dbReference type="InterPro" id="IPR027417">
    <property type="entry name" value="P-loop_NTPase"/>
</dbReference>
<sequence length="1473" mass="160149">MAHAKHELAQAELPDLPGIPDSLAAKPTAPEGRSARDPDDGRRPDPEPALTTSPAASSRGMLGSMAEACRRQLGLSTKVQELPRAAEAEEQLAAASSEAPKARFEKEAEDMKAAQPREMEEQQSEQAAPTDTAGVPQGIRLQFFLDFIEEKREWLEQPASFGKGRKNMYDICPEVIIERTTCDEQVLTLSEEDAGRIASSLEEHCDTEQSIFLPGSLQCRAGVHLGGINVEGLAIEGILCDGGDQRREYWAASADRQKCWKTTAKHGRVAKGPAEIPAHLQTCEKLGEKSARRQKKLLKEQGTVVVLRKGVAYAHLDEPGEFGPLSCFASHFWGEETLEFARTLHLHAKTVHPSNPGALVYYICTFCNSQHSVDLGDDWRQSPFNRALEYVAARYHARSGPMYRAVMLFDKSCTTLKRKWCIFETFRCQALGLELDLYCTDGALTRTSESEHAKEIQEQVMNVDMMTAACSEKEDELKIDGAISEHHAGWTGVVSKVKMQVMDHLSFVAHLAVTRDAFTGQQVEPEQGIELEGSAGKVSMSEIIDGCMQACLSACTQSSASVDPRDAADQAQMKRVLITGRGGTGKTVITREIIRAAVKLAREKALRLTPLRVPLAELARYAKGQGDMLQAWAGQAFGKDGQELFQDSARSSQLLLLLDGLDEAGTDRRRIISWLEGWLRQNSHRCACVIVTSRPGGTDQVVDEEGKEREPSKSSVLHASEKYLITQDSFPQGSQILFADERDIVTGTSKVAACEQGFVFPADCGLQAPGCRVRVTRKDPDMLFSPAITLHYSDKNRAEMLLERAWQHACGAGADGVRGEKSVFVARADGERWQNSMRINWYELLDWPAAAFPCRACLAVKAVKSEDAMVDERWARGENGQDAKEDLELPVEACGDSVFVSAAGLAPGDKLLPEDTSADVDPELLAMLGGVREATSVIELLPTQGAFKTFLEGPAISGPAPAAPAALSELTLRAELSEQLHFRPLQLLPLSPQIAARISKVPEELLQTLPDAVWGTPLMASILGRYRQQQEDMHTVAAELDLMKYAVEVLITQAEERTGRQLKALGPRCLEKLQAGHRLLLKADFEDQVVFQEAQRGHLRLLEPVAGESAVQVYHLKMHEFLAAEAWKAANLELKEAFNLARDEPMLRGAARYLVMLETAGKEEAVVDLCGCNLGAADVEALRGALLCRGRLRILLANNTIGPDGFDSLAAALAACGSGLTALEVNLYDSQINDAEVASLAEALGGLLGLRELRVNLGLFGQIYDRGLSEAGARSLAGALRKLPSLEKLTLELCENKLGDDGAAFLADALGALTRLRRLEVNLCKGGLSEAGGRSLADALRKLPNLEELFVLLDQNRLGAAAASFGDALGGLAKLRELTVNLERNGAGEEGARSLGDALKKLPSLEKLKVYLLDNKLGEAGARCVIDAVRKLPKLEQLTLDFRLNDFGAGGEAYAEFSAALDALPVADKSVLI</sequence>
<feature type="compositionally biased region" description="Basic and acidic residues" evidence="3">
    <location>
        <begin position="100"/>
        <end position="120"/>
    </location>
</feature>
<dbReference type="InterPro" id="IPR027038">
    <property type="entry name" value="RanGap"/>
</dbReference>
<dbReference type="GO" id="GO:0005524">
    <property type="term" value="F:ATP binding"/>
    <property type="evidence" value="ECO:0007669"/>
    <property type="project" value="UniProtKB-KW"/>
</dbReference>
<dbReference type="Pfam" id="PF05729">
    <property type="entry name" value="NACHT"/>
    <property type="match status" value="1"/>
</dbReference>
<name>A0A812HAT9_9DINO</name>
<dbReference type="InterPro" id="IPR007111">
    <property type="entry name" value="NACHT_NTPase"/>
</dbReference>
<feature type="compositionally biased region" description="Low complexity" evidence="3">
    <location>
        <begin position="84"/>
        <end position="99"/>
    </location>
</feature>
<feature type="domain" description="NACHT" evidence="4">
    <location>
        <begin position="574"/>
        <end position="697"/>
    </location>
</feature>
<evidence type="ECO:0000259" key="4">
    <source>
        <dbReference type="PROSITE" id="PS50837"/>
    </source>
</evidence>
<feature type="region of interest" description="Disordered" evidence="3">
    <location>
        <begin position="84"/>
        <end position="135"/>
    </location>
</feature>
<dbReference type="GO" id="GO:0006913">
    <property type="term" value="P:nucleocytoplasmic transport"/>
    <property type="evidence" value="ECO:0007669"/>
    <property type="project" value="TreeGrafter"/>
</dbReference>
<gene>
    <name evidence="5" type="primary">Nlrc5</name>
    <name evidence="5" type="ORF">SNAT2548_LOCUS1431</name>
</gene>
<dbReference type="Gene3D" id="3.40.50.300">
    <property type="entry name" value="P-loop containing nucleotide triphosphate hydrolases"/>
    <property type="match status" value="1"/>
</dbReference>
<dbReference type="PROSITE" id="PS50837">
    <property type="entry name" value="NACHT"/>
    <property type="match status" value="1"/>
</dbReference>
<dbReference type="Proteomes" id="UP000604046">
    <property type="component" value="Unassembled WGS sequence"/>
</dbReference>
<dbReference type="GO" id="GO:0005829">
    <property type="term" value="C:cytosol"/>
    <property type="evidence" value="ECO:0007669"/>
    <property type="project" value="TreeGrafter"/>
</dbReference>
<dbReference type="Gene3D" id="3.80.10.10">
    <property type="entry name" value="Ribonuclease Inhibitor"/>
    <property type="match status" value="3"/>
</dbReference>
<dbReference type="GO" id="GO:0048471">
    <property type="term" value="C:perinuclear region of cytoplasm"/>
    <property type="evidence" value="ECO:0007669"/>
    <property type="project" value="TreeGrafter"/>
</dbReference>
<dbReference type="SMART" id="SM00368">
    <property type="entry name" value="LRR_RI"/>
    <property type="match status" value="5"/>
</dbReference>
<dbReference type="PANTHER" id="PTHR24113">
    <property type="entry name" value="RAN GTPASE-ACTIVATING PROTEIN 1"/>
    <property type="match status" value="1"/>
</dbReference>
<organism evidence="5 6">
    <name type="scientific">Symbiodinium natans</name>
    <dbReference type="NCBI Taxonomy" id="878477"/>
    <lineage>
        <taxon>Eukaryota</taxon>
        <taxon>Sar</taxon>
        <taxon>Alveolata</taxon>
        <taxon>Dinophyceae</taxon>
        <taxon>Suessiales</taxon>
        <taxon>Symbiodiniaceae</taxon>
        <taxon>Symbiodinium</taxon>
    </lineage>
</organism>
<dbReference type="GO" id="GO:0005634">
    <property type="term" value="C:nucleus"/>
    <property type="evidence" value="ECO:0007669"/>
    <property type="project" value="TreeGrafter"/>
</dbReference>
<dbReference type="EMBL" id="CAJNDS010000079">
    <property type="protein sequence ID" value="CAE6946896.1"/>
    <property type="molecule type" value="Genomic_DNA"/>
</dbReference>
<feature type="compositionally biased region" description="Basic and acidic residues" evidence="3">
    <location>
        <begin position="33"/>
        <end position="46"/>
    </location>
</feature>
<comment type="caution">
    <text evidence="5">The sequence shown here is derived from an EMBL/GenBank/DDBJ whole genome shotgun (WGS) entry which is preliminary data.</text>
</comment>
<keyword evidence="2" id="KW-0067">ATP-binding</keyword>
<accession>A0A812HAT9</accession>
<dbReference type="PRINTS" id="PR00364">
    <property type="entry name" value="DISEASERSIST"/>
</dbReference>
<keyword evidence="1" id="KW-0547">Nucleotide-binding</keyword>
<keyword evidence="6" id="KW-1185">Reference proteome</keyword>
<dbReference type="InterPro" id="IPR032675">
    <property type="entry name" value="LRR_dom_sf"/>
</dbReference>
<protein>
    <submittedName>
        <fullName evidence="5">Nlrc5 protein</fullName>
    </submittedName>
</protein>
<reference evidence="5" key="1">
    <citation type="submission" date="2021-02" db="EMBL/GenBank/DDBJ databases">
        <authorList>
            <person name="Dougan E. K."/>
            <person name="Rhodes N."/>
            <person name="Thang M."/>
            <person name="Chan C."/>
        </authorList>
    </citation>
    <scope>NUCLEOTIDE SEQUENCE</scope>
</reference>
<dbReference type="SUPFAM" id="SSF52540">
    <property type="entry name" value="P-loop containing nucleoside triphosphate hydrolases"/>
    <property type="match status" value="1"/>
</dbReference>
<dbReference type="SUPFAM" id="SSF52047">
    <property type="entry name" value="RNI-like"/>
    <property type="match status" value="1"/>
</dbReference>
<evidence type="ECO:0000256" key="1">
    <source>
        <dbReference type="ARBA" id="ARBA00022741"/>
    </source>
</evidence>
<evidence type="ECO:0000256" key="3">
    <source>
        <dbReference type="SAM" id="MobiDB-lite"/>
    </source>
</evidence>
<dbReference type="PANTHER" id="PTHR24113:SF15">
    <property type="entry name" value="NACHT DOMAIN-CONTAINING PROTEIN"/>
    <property type="match status" value="1"/>
</dbReference>
<dbReference type="GO" id="GO:0005096">
    <property type="term" value="F:GTPase activator activity"/>
    <property type="evidence" value="ECO:0007669"/>
    <property type="project" value="InterPro"/>
</dbReference>
<evidence type="ECO:0000313" key="5">
    <source>
        <dbReference type="EMBL" id="CAE6946896.1"/>
    </source>
</evidence>
<proteinExistence type="predicted"/>
<dbReference type="GO" id="GO:0031267">
    <property type="term" value="F:small GTPase binding"/>
    <property type="evidence" value="ECO:0007669"/>
    <property type="project" value="TreeGrafter"/>
</dbReference>
<feature type="region of interest" description="Disordered" evidence="3">
    <location>
        <begin position="1"/>
        <end position="68"/>
    </location>
</feature>
<dbReference type="OrthoDB" id="184583at2759"/>
<evidence type="ECO:0000256" key="2">
    <source>
        <dbReference type="ARBA" id="ARBA00022840"/>
    </source>
</evidence>
<evidence type="ECO:0000313" key="6">
    <source>
        <dbReference type="Proteomes" id="UP000604046"/>
    </source>
</evidence>